<gene>
    <name evidence="2" type="ORF">Pmani_037955</name>
</gene>
<feature type="region of interest" description="Disordered" evidence="1">
    <location>
        <begin position="1"/>
        <end position="30"/>
    </location>
</feature>
<comment type="caution">
    <text evidence="2">The sequence shown here is derived from an EMBL/GenBank/DDBJ whole genome shotgun (WGS) entry which is preliminary data.</text>
</comment>
<evidence type="ECO:0000256" key="1">
    <source>
        <dbReference type="SAM" id="MobiDB-lite"/>
    </source>
</evidence>
<dbReference type="EMBL" id="JAWZYT010006005">
    <property type="protein sequence ID" value="KAK4289056.1"/>
    <property type="molecule type" value="Genomic_DNA"/>
</dbReference>
<organism evidence="2 3">
    <name type="scientific">Petrolisthes manimaculis</name>
    <dbReference type="NCBI Taxonomy" id="1843537"/>
    <lineage>
        <taxon>Eukaryota</taxon>
        <taxon>Metazoa</taxon>
        <taxon>Ecdysozoa</taxon>
        <taxon>Arthropoda</taxon>
        <taxon>Crustacea</taxon>
        <taxon>Multicrustacea</taxon>
        <taxon>Malacostraca</taxon>
        <taxon>Eumalacostraca</taxon>
        <taxon>Eucarida</taxon>
        <taxon>Decapoda</taxon>
        <taxon>Pleocyemata</taxon>
        <taxon>Anomura</taxon>
        <taxon>Galatheoidea</taxon>
        <taxon>Porcellanidae</taxon>
        <taxon>Petrolisthes</taxon>
    </lineage>
</organism>
<reference evidence="2" key="1">
    <citation type="submission" date="2023-11" db="EMBL/GenBank/DDBJ databases">
        <title>Genome assemblies of two species of porcelain crab, Petrolisthes cinctipes and Petrolisthes manimaculis (Anomura: Porcellanidae).</title>
        <authorList>
            <person name="Angst P."/>
        </authorList>
    </citation>
    <scope>NUCLEOTIDE SEQUENCE</scope>
    <source>
        <strain evidence="2">PB745_02</strain>
        <tissue evidence="2">Gill</tissue>
    </source>
</reference>
<protein>
    <submittedName>
        <fullName evidence="2">Uncharacterized protein</fullName>
    </submittedName>
</protein>
<sequence length="79" mass="8804">MTRQAVLSVIKPRGHPAIPSHPTLRSQHNTTFPVLPKKRDCWKGERIKGSEVTNEGGLFEGEKVKGSEVAKEEGLLERE</sequence>
<evidence type="ECO:0000313" key="3">
    <source>
        <dbReference type="Proteomes" id="UP001292094"/>
    </source>
</evidence>
<name>A0AAE1TKZ0_9EUCA</name>
<accession>A0AAE1TKZ0</accession>
<dbReference type="Proteomes" id="UP001292094">
    <property type="component" value="Unassembled WGS sequence"/>
</dbReference>
<evidence type="ECO:0000313" key="2">
    <source>
        <dbReference type="EMBL" id="KAK4289056.1"/>
    </source>
</evidence>
<dbReference type="AlphaFoldDB" id="A0AAE1TKZ0"/>
<proteinExistence type="predicted"/>
<keyword evidence="3" id="KW-1185">Reference proteome</keyword>